<dbReference type="EC" id="2.1.2.2" evidence="2"/>
<dbReference type="EMBL" id="BAABCY010000060">
    <property type="protein sequence ID" value="GAA3571667.1"/>
    <property type="molecule type" value="Genomic_DNA"/>
</dbReference>
<evidence type="ECO:0000256" key="4">
    <source>
        <dbReference type="ARBA" id="ARBA00022755"/>
    </source>
</evidence>
<dbReference type="InterPro" id="IPR036477">
    <property type="entry name" value="Formyl_transf_N_sf"/>
</dbReference>
<sequence length="285" mass="32811">MVRLVVLIGAPTPPLIYFVNTINKYHKIDLLIVERPKHRIHSRSKRKYKLRSIFSITKILKYLLLKIEKKKTIAERQSRNRKNNLYYKKIYGDDFIAIDNTIECVEVADINSKKVEESIKKINPDLMLDHGTSLVKSNIIGLSEMTLNLHWGLSPYYRGVDCTKRALFNWDINNIGVTVHKLSNKIDGGEIFGQARVEVAPQDTVDSINARETYLGVEIIKRYIDMVKSNSAINFHKQVLEDGFLFKGIHRNSSIDAFIGSLDEDKLSKMIQHPSRKSMNIIEIL</sequence>
<dbReference type="RefSeq" id="WP_345006024.1">
    <property type="nucleotide sequence ID" value="NZ_BAABCY010000060.1"/>
</dbReference>
<keyword evidence="7" id="KW-1185">Reference proteome</keyword>
<name>A0ABP6XTT5_9FLAO</name>
<keyword evidence="3" id="KW-0808">Transferase</keyword>
<keyword evidence="4" id="KW-0658">Purine biosynthesis</keyword>
<comment type="pathway">
    <text evidence="1">Purine metabolism; IMP biosynthesis via de novo pathway; N(2)-formyl-N(1)-(5-phospho-D-ribosyl)glycinamide from N(1)-(5-phospho-D-ribosyl)glycinamide (10-formyl THF route): step 1/1.</text>
</comment>
<dbReference type="Gene3D" id="3.40.50.170">
    <property type="entry name" value="Formyl transferase, N-terminal domain"/>
    <property type="match status" value="1"/>
</dbReference>
<dbReference type="Proteomes" id="UP001500954">
    <property type="component" value="Unassembled WGS sequence"/>
</dbReference>
<dbReference type="SUPFAM" id="SSF53328">
    <property type="entry name" value="Formyltransferase"/>
    <property type="match status" value="1"/>
</dbReference>
<evidence type="ECO:0000259" key="5">
    <source>
        <dbReference type="Pfam" id="PF00551"/>
    </source>
</evidence>
<feature type="domain" description="Formyl transferase N-terminal" evidence="5">
    <location>
        <begin position="112"/>
        <end position="220"/>
    </location>
</feature>
<dbReference type="PANTHER" id="PTHR43369:SF2">
    <property type="entry name" value="PHOSPHORIBOSYLGLYCINAMIDE FORMYLTRANSFERASE"/>
    <property type="match status" value="1"/>
</dbReference>
<reference evidence="7" key="1">
    <citation type="journal article" date="2019" name="Int. J. Syst. Evol. Microbiol.">
        <title>The Global Catalogue of Microorganisms (GCM) 10K type strain sequencing project: providing services to taxonomists for standard genome sequencing and annotation.</title>
        <authorList>
            <consortium name="The Broad Institute Genomics Platform"/>
            <consortium name="The Broad Institute Genome Sequencing Center for Infectious Disease"/>
            <person name="Wu L."/>
            <person name="Ma J."/>
        </authorList>
    </citation>
    <scope>NUCLEOTIDE SEQUENCE [LARGE SCALE GENOMIC DNA]</scope>
    <source>
        <strain evidence="7">JCM 17111</strain>
    </source>
</reference>
<evidence type="ECO:0000256" key="1">
    <source>
        <dbReference type="ARBA" id="ARBA00005054"/>
    </source>
</evidence>
<dbReference type="Pfam" id="PF00551">
    <property type="entry name" value="Formyl_trans_N"/>
    <property type="match status" value="1"/>
</dbReference>
<dbReference type="PANTHER" id="PTHR43369">
    <property type="entry name" value="PHOSPHORIBOSYLGLYCINAMIDE FORMYLTRANSFERASE"/>
    <property type="match status" value="1"/>
</dbReference>
<gene>
    <name evidence="6" type="ORF">GCM10022395_21330</name>
</gene>
<evidence type="ECO:0000256" key="3">
    <source>
        <dbReference type="ARBA" id="ARBA00022679"/>
    </source>
</evidence>
<comment type="caution">
    <text evidence="6">The sequence shown here is derived from an EMBL/GenBank/DDBJ whole genome shotgun (WGS) entry which is preliminary data.</text>
</comment>
<evidence type="ECO:0000256" key="2">
    <source>
        <dbReference type="ARBA" id="ARBA00012254"/>
    </source>
</evidence>
<proteinExistence type="predicted"/>
<accession>A0ABP6XTT5</accession>
<evidence type="ECO:0000313" key="7">
    <source>
        <dbReference type="Proteomes" id="UP001500954"/>
    </source>
</evidence>
<dbReference type="InterPro" id="IPR002376">
    <property type="entry name" value="Formyl_transf_N"/>
</dbReference>
<evidence type="ECO:0000313" key="6">
    <source>
        <dbReference type="EMBL" id="GAA3571667.1"/>
    </source>
</evidence>
<protein>
    <recommendedName>
        <fullName evidence="2">phosphoribosylglycinamide formyltransferase 1</fullName>
        <ecNumber evidence="2">2.1.2.2</ecNumber>
    </recommendedName>
</protein>
<organism evidence="6 7">
    <name type="scientific">Snuella lapsa</name>
    <dbReference type="NCBI Taxonomy" id="870481"/>
    <lineage>
        <taxon>Bacteria</taxon>
        <taxon>Pseudomonadati</taxon>
        <taxon>Bacteroidota</taxon>
        <taxon>Flavobacteriia</taxon>
        <taxon>Flavobacteriales</taxon>
        <taxon>Flavobacteriaceae</taxon>
        <taxon>Snuella</taxon>
    </lineage>
</organism>